<dbReference type="EC" id="4.1.1.52" evidence="7"/>
<comment type="catalytic activity">
    <reaction evidence="6">
        <text>6-methylsalicylate + H(+) = 3-methylphenol + CO2</text>
        <dbReference type="Rhea" id="RHEA:23112"/>
        <dbReference type="ChEBI" id="CHEBI:15378"/>
        <dbReference type="ChEBI" id="CHEBI:16526"/>
        <dbReference type="ChEBI" id="CHEBI:17231"/>
        <dbReference type="ChEBI" id="CHEBI:36658"/>
        <dbReference type="EC" id="4.1.1.52"/>
    </reaction>
    <physiologicalReaction direction="left-to-right" evidence="6">
        <dbReference type="Rhea" id="RHEA:23113"/>
    </physiologicalReaction>
</comment>
<evidence type="ECO:0000256" key="5">
    <source>
        <dbReference type="ARBA" id="ARBA00023239"/>
    </source>
</evidence>
<keyword evidence="4" id="KW-0862">Zinc</keyword>
<organism evidence="10 11">
    <name type="scientific">Zasmidium cellare</name>
    <name type="common">Wine cellar mold</name>
    <name type="synonym">Racodium cellare</name>
    <dbReference type="NCBI Taxonomy" id="395010"/>
    <lineage>
        <taxon>Eukaryota</taxon>
        <taxon>Fungi</taxon>
        <taxon>Dikarya</taxon>
        <taxon>Ascomycota</taxon>
        <taxon>Pezizomycotina</taxon>
        <taxon>Dothideomycetes</taxon>
        <taxon>Dothideomycetidae</taxon>
        <taxon>Mycosphaerellales</taxon>
        <taxon>Mycosphaerellaceae</taxon>
        <taxon>Zasmidium</taxon>
    </lineage>
</organism>
<dbReference type="InterPro" id="IPR032466">
    <property type="entry name" value="Metal_Hydrolase"/>
</dbReference>
<name>A0ABR0F2X1_ZASCE</name>
<dbReference type="Gene3D" id="3.20.20.140">
    <property type="entry name" value="Metal-dependent hydrolases"/>
    <property type="match status" value="1"/>
</dbReference>
<evidence type="ECO:0000313" key="11">
    <source>
        <dbReference type="Proteomes" id="UP001305779"/>
    </source>
</evidence>
<keyword evidence="2" id="KW-0479">Metal-binding</keyword>
<reference evidence="10 11" key="1">
    <citation type="journal article" date="2023" name="G3 (Bethesda)">
        <title>A chromosome-level genome assembly of Zasmidium syzygii isolated from banana leaves.</title>
        <authorList>
            <person name="van Westerhoven A.C."/>
            <person name="Mehrabi R."/>
            <person name="Talebi R."/>
            <person name="Steentjes M.B.F."/>
            <person name="Corcolon B."/>
            <person name="Chong P.A."/>
            <person name="Kema G.H.J."/>
            <person name="Seidl M.F."/>
        </authorList>
    </citation>
    <scope>NUCLEOTIDE SEQUENCE [LARGE SCALE GENOMIC DNA]</scope>
    <source>
        <strain evidence="10 11">P124</strain>
    </source>
</reference>
<evidence type="ECO:0000256" key="6">
    <source>
        <dbReference type="ARBA" id="ARBA00036832"/>
    </source>
</evidence>
<evidence type="ECO:0000313" key="10">
    <source>
        <dbReference type="EMBL" id="KAK4508302.1"/>
    </source>
</evidence>
<gene>
    <name evidence="10" type="ORF">PRZ48_002040</name>
</gene>
<dbReference type="InterPro" id="IPR006680">
    <property type="entry name" value="Amidohydro-rel"/>
</dbReference>
<dbReference type="Pfam" id="PF04909">
    <property type="entry name" value="Amidohydro_2"/>
    <property type="match status" value="1"/>
</dbReference>
<dbReference type="PANTHER" id="PTHR21240">
    <property type="entry name" value="2-AMINO-3-CARBOXYLMUCONATE-6-SEMIALDEHYDE DECARBOXYLASE"/>
    <property type="match status" value="1"/>
</dbReference>
<accession>A0ABR0F2X1</accession>
<keyword evidence="5 8" id="KW-0456">Lyase</keyword>
<dbReference type="SUPFAM" id="SSF51556">
    <property type="entry name" value="Metallo-dependent hydrolases"/>
    <property type="match status" value="1"/>
</dbReference>
<evidence type="ECO:0000256" key="8">
    <source>
        <dbReference type="RuleBase" id="RU366045"/>
    </source>
</evidence>
<evidence type="ECO:0000256" key="3">
    <source>
        <dbReference type="ARBA" id="ARBA00022793"/>
    </source>
</evidence>
<comment type="caution">
    <text evidence="10">The sequence shown here is derived from an EMBL/GenBank/DDBJ whole genome shotgun (WGS) entry which is preliminary data.</text>
</comment>
<protein>
    <recommendedName>
        <fullName evidence="7">6-methylsalicylate decarboxylase</fullName>
        <ecNumber evidence="7">4.1.1.52</ecNumber>
    </recommendedName>
</protein>
<evidence type="ECO:0000256" key="2">
    <source>
        <dbReference type="ARBA" id="ARBA00022723"/>
    </source>
</evidence>
<evidence type="ECO:0000256" key="7">
    <source>
        <dbReference type="ARBA" id="ARBA00038889"/>
    </source>
</evidence>
<evidence type="ECO:0000256" key="1">
    <source>
        <dbReference type="ARBA" id="ARBA00005871"/>
    </source>
</evidence>
<comment type="similarity">
    <text evidence="1">Belongs to the metallo-dependent hydrolases superfamily. ACMSD family.</text>
</comment>
<dbReference type="InterPro" id="IPR032465">
    <property type="entry name" value="ACMSD"/>
</dbReference>
<feature type="domain" description="Amidohydrolase-related" evidence="9">
    <location>
        <begin position="67"/>
        <end position="276"/>
    </location>
</feature>
<sequence>MTSLGWLDIHGHFRPPFKNDDERKAAAKAFHQLCFLMPEDWSWNVDDSLEYMDKAGVQMQMLSYLPANIQALKESNDFAAAQVRKHPTRLGLLCALPTEDPEACLSEIERGRTELHADGYAVSAIRKDVYLSDPSLDPVWAKLDSLGATVFSHPNAYAPARDGRPTPLIEVAFETTRVIVDMLYRGTFKKYPNINFVFSHCGGATPILAGRLELLGAEVWVPNPEKISREDIKSQLSSLYVDTAATAESGMQPAVKMVGSEHVVYGADCGVPCSTHDTMEENRLAVLRIEQELGLPKASIGANGWKLFPSAAKRVQAGGMNGSA</sequence>
<keyword evidence="11" id="KW-1185">Reference proteome</keyword>
<keyword evidence="3 8" id="KW-0210">Decarboxylase</keyword>
<proteinExistence type="inferred from homology"/>
<evidence type="ECO:0000256" key="4">
    <source>
        <dbReference type="ARBA" id="ARBA00022833"/>
    </source>
</evidence>
<dbReference type="EMBL" id="JAXOVC010000001">
    <property type="protein sequence ID" value="KAK4508302.1"/>
    <property type="molecule type" value="Genomic_DNA"/>
</dbReference>
<evidence type="ECO:0000259" key="9">
    <source>
        <dbReference type="Pfam" id="PF04909"/>
    </source>
</evidence>
<dbReference type="PANTHER" id="PTHR21240:SF29">
    <property type="entry name" value="AMIDOHYDROLASE-RELATED DOMAIN-CONTAINING PROTEIN"/>
    <property type="match status" value="1"/>
</dbReference>
<dbReference type="Proteomes" id="UP001305779">
    <property type="component" value="Unassembled WGS sequence"/>
</dbReference>